<sequence length="40" mass="4434">MLREPHFDTYSIPARVCFAIAMFGGALLIAVAVTSIYFLK</sequence>
<keyword evidence="1" id="KW-0812">Transmembrane</keyword>
<keyword evidence="1" id="KW-0472">Membrane</keyword>
<evidence type="ECO:0000313" key="2">
    <source>
        <dbReference type="EMBL" id="SCB55266.1"/>
    </source>
</evidence>
<dbReference type="Proteomes" id="UP000199184">
    <property type="component" value="Unassembled WGS sequence"/>
</dbReference>
<protein>
    <submittedName>
        <fullName evidence="2">Uncharacterized protein</fullName>
    </submittedName>
</protein>
<dbReference type="AlphaFoldDB" id="A0A1C3XTB4"/>
<keyword evidence="1" id="KW-1133">Transmembrane helix</keyword>
<name>A0A1C3XTB4_9BRAD</name>
<feature type="transmembrane region" description="Helical" evidence="1">
    <location>
        <begin position="12"/>
        <end position="39"/>
    </location>
</feature>
<evidence type="ECO:0000313" key="3">
    <source>
        <dbReference type="Proteomes" id="UP000199184"/>
    </source>
</evidence>
<organism evidence="2 3">
    <name type="scientific">Bradyrhizobium shewense</name>
    <dbReference type="NCBI Taxonomy" id="1761772"/>
    <lineage>
        <taxon>Bacteria</taxon>
        <taxon>Pseudomonadati</taxon>
        <taxon>Pseudomonadota</taxon>
        <taxon>Alphaproteobacteria</taxon>
        <taxon>Hyphomicrobiales</taxon>
        <taxon>Nitrobacteraceae</taxon>
        <taxon>Bradyrhizobium</taxon>
    </lineage>
</organism>
<proteinExistence type="predicted"/>
<dbReference type="EMBL" id="FMAI01000037">
    <property type="protein sequence ID" value="SCB55266.1"/>
    <property type="molecule type" value="Genomic_DNA"/>
</dbReference>
<accession>A0A1C3XTB4</accession>
<keyword evidence="3" id="KW-1185">Reference proteome</keyword>
<reference evidence="3" key="1">
    <citation type="submission" date="2016-08" db="EMBL/GenBank/DDBJ databases">
        <authorList>
            <person name="Varghese N."/>
            <person name="Submissions Spin"/>
        </authorList>
    </citation>
    <scope>NUCLEOTIDE SEQUENCE [LARGE SCALE GENOMIC DNA]</scope>
    <source>
        <strain evidence="3">ERR11</strain>
    </source>
</reference>
<evidence type="ECO:0000256" key="1">
    <source>
        <dbReference type="SAM" id="Phobius"/>
    </source>
</evidence>
<gene>
    <name evidence="2" type="ORF">GA0061098_103761</name>
</gene>